<comment type="caution">
    <text evidence="2">The sequence shown here is derived from an EMBL/GenBank/DDBJ whole genome shotgun (WGS) entry which is preliminary data.</text>
</comment>
<dbReference type="AlphaFoldDB" id="A0A4U3MN95"/>
<dbReference type="OrthoDB" id="2313602at2"/>
<organism evidence="2 3">
    <name type="scientific">Herbidospora galbida</name>
    <dbReference type="NCBI Taxonomy" id="2575442"/>
    <lineage>
        <taxon>Bacteria</taxon>
        <taxon>Bacillati</taxon>
        <taxon>Actinomycetota</taxon>
        <taxon>Actinomycetes</taxon>
        <taxon>Streptosporangiales</taxon>
        <taxon>Streptosporangiaceae</taxon>
        <taxon>Herbidospora</taxon>
    </lineage>
</organism>
<dbReference type="Gene3D" id="3.40.430.10">
    <property type="entry name" value="Dihydrofolate Reductase, subunit A"/>
    <property type="match status" value="1"/>
</dbReference>
<dbReference type="GO" id="GO:0009231">
    <property type="term" value="P:riboflavin biosynthetic process"/>
    <property type="evidence" value="ECO:0007669"/>
    <property type="project" value="InterPro"/>
</dbReference>
<proteinExistence type="predicted"/>
<evidence type="ECO:0000259" key="1">
    <source>
        <dbReference type="Pfam" id="PF01872"/>
    </source>
</evidence>
<evidence type="ECO:0000313" key="2">
    <source>
        <dbReference type="EMBL" id="TKK91031.1"/>
    </source>
</evidence>
<dbReference type="InterPro" id="IPR050765">
    <property type="entry name" value="Riboflavin_Biosynth_HTPR"/>
</dbReference>
<dbReference type="SUPFAM" id="SSF53597">
    <property type="entry name" value="Dihydrofolate reductase-like"/>
    <property type="match status" value="1"/>
</dbReference>
<reference evidence="2 3" key="1">
    <citation type="submission" date="2019-04" db="EMBL/GenBank/DDBJ databases">
        <title>Herbidospora sp. NEAU-GS14.nov., a novel actinomycete isolated from soil.</title>
        <authorList>
            <person name="Han L."/>
        </authorList>
    </citation>
    <scope>NUCLEOTIDE SEQUENCE [LARGE SCALE GENOMIC DNA]</scope>
    <source>
        <strain evidence="2 3">NEAU-GS14</strain>
    </source>
</reference>
<dbReference type="PANTHER" id="PTHR38011">
    <property type="entry name" value="DIHYDROFOLATE REDUCTASE FAMILY PROTEIN (AFU_ORTHOLOGUE AFUA_8G06820)"/>
    <property type="match status" value="1"/>
</dbReference>
<feature type="domain" description="Bacterial bifunctional deaminase-reductase C-terminal" evidence="1">
    <location>
        <begin position="4"/>
        <end position="178"/>
    </location>
</feature>
<dbReference type="RefSeq" id="WP_137245731.1">
    <property type="nucleotide sequence ID" value="NZ_SZQA01000002.1"/>
</dbReference>
<dbReference type="InterPro" id="IPR002734">
    <property type="entry name" value="RibDG_C"/>
</dbReference>
<gene>
    <name evidence="2" type="ORF">FDA94_04580</name>
</gene>
<name>A0A4U3MN95_9ACTN</name>
<dbReference type="PANTHER" id="PTHR38011:SF11">
    <property type="entry name" value="2,5-DIAMINO-6-RIBOSYLAMINO-4(3H)-PYRIMIDINONE 5'-PHOSPHATE REDUCTASE"/>
    <property type="match status" value="1"/>
</dbReference>
<dbReference type="InterPro" id="IPR024072">
    <property type="entry name" value="DHFR-like_dom_sf"/>
</dbReference>
<evidence type="ECO:0000313" key="3">
    <source>
        <dbReference type="Proteomes" id="UP000308705"/>
    </source>
</evidence>
<dbReference type="GO" id="GO:0008703">
    <property type="term" value="F:5-amino-6-(5-phosphoribosylamino)uracil reductase activity"/>
    <property type="evidence" value="ECO:0007669"/>
    <property type="project" value="InterPro"/>
</dbReference>
<dbReference type="Proteomes" id="UP000308705">
    <property type="component" value="Unassembled WGS sequence"/>
</dbReference>
<dbReference type="EMBL" id="SZQA01000002">
    <property type="protein sequence ID" value="TKK91031.1"/>
    <property type="molecule type" value="Genomic_DNA"/>
</dbReference>
<keyword evidence="3" id="KW-1185">Reference proteome</keyword>
<protein>
    <submittedName>
        <fullName evidence="2">Dihydrofolate reductase</fullName>
    </submittedName>
</protein>
<sequence length="187" mass="20108">MREIVYYVNTSVDGYIDGPGAFDWAEMGPELSAFSEAQTDATDILLYGRVVYGWMASYWPTADQVSDHPHDIAYAPKWRSKPKVVVSDTLTEVPDDTRIIRGADLAADLTALKEEGTGNIMLTGGNALASTLAGLGLLDEIVTAVHPVILTGGTPLLSGVKDRLRLRLIESRTCGSVTVHRYAPAGS</sequence>
<accession>A0A4U3MN95</accession>
<dbReference type="Pfam" id="PF01872">
    <property type="entry name" value="RibD_C"/>
    <property type="match status" value="1"/>
</dbReference>